<dbReference type="PANTHER" id="PTHR43747">
    <property type="entry name" value="FAD-BINDING PROTEIN"/>
    <property type="match status" value="1"/>
</dbReference>
<dbReference type="PROSITE" id="PS51257">
    <property type="entry name" value="PROKAR_LIPOPROTEIN"/>
    <property type="match status" value="1"/>
</dbReference>
<dbReference type="Gene3D" id="3.50.50.60">
    <property type="entry name" value="FAD/NAD(P)-binding domain"/>
    <property type="match status" value="1"/>
</dbReference>
<dbReference type="InterPro" id="IPR006905">
    <property type="entry name" value="Flavin_halogenase"/>
</dbReference>
<reference evidence="1 2" key="1">
    <citation type="submission" date="2020-08" db="EMBL/GenBank/DDBJ databases">
        <title>Novel species isolated from subtropical streams in China.</title>
        <authorList>
            <person name="Lu H."/>
        </authorList>
    </citation>
    <scope>NUCLEOTIDE SEQUENCE [LARGE SCALE GENOMIC DNA]</scope>
    <source>
        <strain evidence="1 2">CY18W</strain>
    </source>
</reference>
<organism evidence="1 2">
    <name type="scientific">Undibacterium hunanense</name>
    <dbReference type="NCBI Taxonomy" id="2762292"/>
    <lineage>
        <taxon>Bacteria</taxon>
        <taxon>Pseudomonadati</taxon>
        <taxon>Pseudomonadota</taxon>
        <taxon>Betaproteobacteria</taxon>
        <taxon>Burkholderiales</taxon>
        <taxon>Oxalobacteraceae</taxon>
        <taxon>Undibacterium</taxon>
    </lineage>
</organism>
<sequence>MKPVSNIRNILIVGGGTAGWLTACFLASNLSLAKKAGASPDGISITLVESKEIGIIGVGEGSFPSIRGTLAAIGIDEARFIRECNATFKQGIQFTDWVRPAGAEGDAHYFHPFSHPSQRQGGPELLPYWLLGAAGSGKARRQFADAVSMQKRIADAHRGPKRFDDKDFLGPMNYAYHFDAGKLATLLCEHGKSLGVQQVLATVEHVQLDDDGAIAAVHTKEGLALTADLYVDCTGFRAALIGEALGSPFRNMNDVLFVDRAVAMQVPYAQPDTPIPSYTISTAHEAGWTWDIGLQQRRGIGYVYSSRHTDEARAEQVLRNYIGPASDGMSARLLKLNVGYRETQWVKNCVAIGLSGGFLEPLESSGIGLIETAAYLLTYLFPFNGELAPVATQFNQHMKERYERIIDFVKMHYCLTQRKDSAFWRDNVDPSTIPESLQQRMAMWRCRPPNRMDFVTDLEMYPPSSWQFVLYGMEFQTDMGINQFAYPRFEEAAKEFQMIAQMSQHAMNDLPDHRKLVEHLCKVSGGMPVARRA</sequence>
<accession>A0ABR6ZVJ0</accession>
<dbReference type="InterPro" id="IPR033856">
    <property type="entry name" value="Trp_halogen"/>
</dbReference>
<gene>
    <name evidence="1" type="ORF">H8L32_20595</name>
</gene>
<dbReference type="SUPFAM" id="SSF51905">
    <property type="entry name" value="FAD/NAD(P)-binding domain"/>
    <property type="match status" value="1"/>
</dbReference>
<dbReference type="EMBL" id="JACOGF010000012">
    <property type="protein sequence ID" value="MBC3919881.1"/>
    <property type="molecule type" value="Genomic_DNA"/>
</dbReference>
<dbReference type="Pfam" id="PF04820">
    <property type="entry name" value="Trp_halogenase"/>
    <property type="match status" value="1"/>
</dbReference>
<dbReference type="Proteomes" id="UP000650424">
    <property type="component" value="Unassembled WGS sequence"/>
</dbReference>
<evidence type="ECO:0000313" key="1">
    <source>
        <dbReference type="EMBL" id="MBC3919881.1"/>
    </source>
</evidence>
<comment type="caution">
    <text evidence="1">The sequence shown here is derived from an EMBL/GenBank/DDBJ whole genome shotgun (WGS) entry which is preliminary data.</text>
</comment>
<keyword evidence="2" id="KW-1185">Reference proteome</keyword>
<proteinExistence type="predicted"/>
<dbReference type="PIRSF" id="PIRSF011396">
    <property type="entry name" value="Trp_halogenase"/>
    <property type="match status" value="1"/>
</dbReference>
<dbReference type="InterPro" id="IPR050816">
    <property type="entry name" value="Flavin-dep_Halogenase_NPB"/>
</dbReference>
<dbReference type="InterPro" id="IPR036188">
    <property type="entry name" value="FAD/NAD-bd_sf"/>
</dbReference>
<dbReference type="RefSeq" id="WP_186949147.1">
    <property type="nucleotide sequence ID" value="NZ_JACOGF010000012.1"/>
</dbReference>
<protein>
    <submittedName>
        <fullName evidence="1">Tryptophan 7-halogenase</fullName>
    </submittedName>
</protein>
<name>A0ABR6ZVJ0_9BURK</name>
<dbReference type="PANTHER" id="PTHR43747:SF4">
    <property type="entry name" value="FLAVIN-DEPENDENT TRYPTOPHAN HALOGENASE"/>
    <property type="match status" value="1"/>
</dbReference>
<evidence type="ECO:0000313" key="2">
    <source>
        <dbReference type="Proteomes" id="UP000650424"/>
    </source>
</evidence>